<feature type="compositionally biased region" description="Basic and acidic residues" evidence="1">
    <location>
        <begin position="1"/>
        <end position="10"/>
    </location>
</feature>
<gene>
    <name evidence="2" type="ORF">R7226_10705</name>
</gene>
<keyword evidence="3" id="KW-1185">Reference proteome</keyword>
<feature type="region of interest" description="Disordered" evidence="1">
    <location>
        <begin position="1"/>
        <end position="20"/>
    </location>
</feature>
<evidence type="ECO:0000313" key="3">
    <source>
        <dbReference type="Proteomes" id="UP001284601"/>
    </source>
</evidence>
<reference evidence="3" key="1">
    <citation type="submission" date="2023-07" db="EMBL/GenBank/DDBJ databases">
        <title>Conexibacter stalactiti sp. nov., isolated from stalactites in a lava cave and emended description of the genus Conexibacter.</title>
        <authorList>
            <person name="Lee S.D."/>
        </authorList>
    </citation>
    <scope>NUCLEOTIDE SEQUENCE [LARGE SCALE GENOMIC DNA]</scope>
    <source>
        <strain evidence="3">KCTC 39840</strain>
    </source>
</reference>
<accession>A0ABU4HNJ1</accession>
<proteinExistence type="predicted"/>
<organism evidence="2 3">
    <name type="scientific">Conexibacter stalactiti</name>
    <dbReference type="NCBI Taxonomy" id="1940611"/>
    <lineage>
        <taxon>Bacteria</taxon>
        <taxon>Bacillati</taxon>
        <taxon>Actinomycetota</taxon>
        <taxon>Thermoleophilia</taxon>
        <taxon>Solirubrobacterales</taxon>
        <taxon>Conexibacteraceae</taxon>
        <taxon>Conexibacter</taxon>
    </lineage>
</organism>
<dbReference type="EMBL" id="JAWSTH010000022">
    <property type="protein sequence ID" value="MDW5594810.1"/>
    <property type="molecule type" value="Genomic_DNA"/>
</dbReference>
<comment type="caution">
    <text evidence="2">The sequence shown here is derived from an EMBL/GenBank/DDBJ whole genome shotgun (WGS) entry which is preliminary data.</text>
</comment>
<dbReference type="RefSeq" id="WP_318597130.1">
    <property type="nucleotide sequence ID" value="NZ_JAWSTH010000022.1"/>
</dbReference>
<dbReference type="Gene3D" id="3.40.50.2000">
    <property type="entry name" value="Glycogen Phosphorylase B"/>
    <property type="match status" value="1"/>
</dbReference>
<sequence>MTSTRTDRLPPHYGGPGTSSFARLRDARVLDFTREAAADALAGRTVWCLSALPSGALAAEAVDACLCRPADDGVATRRRHLGEHWAERDADALLGAEIGRDDVVVLHDPLVATLADAVRARGAHAVWQLHGELLAGPLPRALDACVVHTRSGGLDHLTAALPAPGHVAVKDVEPSDRGTGFGWRSLLADVVAEDRDECVGGTLHVRPVIAAR</sequence>
<name>A0ABU4HNJ1_9ACTN</name>
<evidence type="ECO:0000313" key="2">
    <source>
        <dbReference type="EMBL" id="MDW5594810.1"/>
    </source>
</evidence>
<reference evidence="2 3" key="2">
    <citation type="submission" date="2023-10" db="EMBL/GenBank/DDBJ databases">
        <authorList>
            <person name="Han X.F."/>
        </authorList>
    </citation>
    <scope>NUCLEOTIDE SEQUENCE [LARGE SCALE GENOMIC DNA]</scope>
    <source>
        <strain evidence="2 3">KCTC 39840</strain>
    </source>
</reference>
<protein>
    <submittedName>
        <fullName evidence="2">Uncharacterized protein</fullName>
    </submittedName>
</protein>
<dbReference type="Proteomes" id="UP001284601">
    <property type="component" value="Unassembled WGS sequence"/>
</dbReference>
<evidence type="ECO:0000256" key="1">
    <source>
        <dbReference type="SAM" id="MobiDB-lite"/>
    </source>
</evidence>